<sequence length="480" mass="55624">MVRALHLKLLLASCLLCAVSHYVYAQKVNTAYQQNLYAVLNGDSVPNDTLAIACGPATRAYLKNYRLFLNAMIQGDSSTEYRNAFKSISDTLNKYAEEEEGGWAFLSEIYLQKGLVEYNANKQRDALFSFFKAHRYWQKSEREQPDLVCNLKLRGVFNLLMSNMPQPYKRMAGWIGFSGNSQAGFKALNTYLKASSYKIGSEQDALIYTAFSYLKFDINDTQTENLIRNWQDKNLVPLAQFVLTRCAFKIRKPQLAHTWFTDSISEVFLPMLYLQGKYQTLRFDDRAENTLLDYIRKNTSGHFVADAHRYLSWYYFLKNDTANYNQQLKLISKLSVYPTWEDKQARYESKLSESYHKVLLQSRMLFDAGEYKSAIDTLSTHQESISGAAQNVEFQYRLGRCYQMIKDHKRAIFHYSEAIKTGGNDKRYFAPYAAMLAAELFLDKNPITAKFYLNEAKRLNNGEHKAEIERRIELLQGQLK</sequence>
<organism evidence="3 4">
    <name type="scientific">Saccharicrinis carchari</name>
    <dbReference type="NCBI Taxonomy" id="1168039"/>
    <lineage>
        <taxon>Bacteria</taxon>
        <taxon>Pseudomonadati</taxon>
        <taxon>Bacteroidota</taxon>
        <taxon>Bacteroidia</taxon>
        <taxon>Marinilabiliales</taxon>
        <taxon>Marinilabiliaceae</taxon>
        <taxon>Saccharicrinis</taxon>
    </lineage>
</organism>
<dbReference type="Gene3D" id="1.25.40.10">
    <property type="entry name" value="Tetratricopeptide repeat domain"/>
    <property type="match status" value="1"/>
</dbReference>
<protein>
    <recommendedName>
        <fullName evidence="5">Tetratricopeptide repeat-containing protein</fullName>
    </recommendedName>
</protein>
<dbReference type="AlphaFoldDB" id="A0A521CTM7"/>
<evidence type="ECO:0000313" key="4">
    <source>
        <dbReference type="Proteomes" id="UP000319040"/>
    </source>
</evidence>
<evidence type="ECO:0000313" key="3">
    <source>
        <dbReference type="EMBL" id="SMO62081.1"/>
    </source>
</evidence>
<dbReference type="OrthoDB" id="1117019at2"/>
<evidence type="ECO:0008006" key="5">
    <source>
        <dbReference type="Google" id="ProtNLM"/>
    </source>
</evidence>
<keyword evidence="1" id="KW-0802">TPR repeat</keyword>
<dbReference type="Proteomes" id="UP000319040">
    <property type="component" value="Unassembled WGS sequence"/>
</dbReference>
<keyword evidence="4" id="KW-1185">Reference proteome</keyword>
<evidence type="ECO:0000256" key="1">
    <source>
        <dbReference type="PROSITE-ProRule" id="PRU00339"/>
    </source>
</evidence>
<gene>
    <name evidence="3" type="ORF">SAMN06265379_103405</name>
</gene>
<feature type="repeat" description="TPR" evidence="1">
    <location>
        <begin position="392"/>
        <end position="425"/>
    </location>
</feature>
<dbReference type="SMART" id="SM00028">
    <property type="entry name" value="TPR"/>
    <property type="match status" value="2"/>
</dbReference>
<evidence type="ECO:0000256" key="2">
    <source>
        <dbReference type="SAM" id="SignalP"/>
    </source>
</evidence>
<dbReference type="InterPro" id="IPR011990">
    <property type="entry name" value="TPR-like_helical_dom_sf"/>
</dbReference>
<reference evidence="3 4" key="1">
    <citation type="submission" date="2017-05" db="EMBL/GenBank/DDBJ databases">
        <authorList>
            <person name="Varghese N."/>
            <person name="Submissions S."/>
        </authorList>
    </citation>
    <scope>NUCLEOTIDE SEQUENCE [LARGE SCALE GENOMIC DNA]</scope>
    <source>
        <strain evidence="3 4">DSM 27040</strain>
    </source>
</reference>
<dbReference type="InterPro" id="IPR019734">
    <property type="entry name" value="TPR_rpt"/>
</dbReference>
<dbReference type="PROSITE" id="PS50005">
    <property type="entry name" value="TPR"/>
    <property type="match status" value="1"/>
</dbReference>
<name>A0A521CTM7_SACCC</name>
<keyword evidence="2" id="KW-0732">Signal</keyword>
<feature type="chain" id="PRO_5022011281" description="Tetratricopeptide repeat-containing protein" evidence="2">
    <location>
        <begin position="26"/>
        <end position="480"/>
    </location>
</feature>
<dbReference type="EMBL" id="FXTB01000003">
    <property type="protein sequence ID" value="SMO62081.1"/>
    <property type="molecule type" value="Genomic_DNA"/>
</dbReference>
<feature type="signal peptide" evidence="2">
    <location>
        <begin position="1"/>
        <end position="25"/>
    </location>
</feature>
<accession>A0A521CTM7</accession>
<proteinExistence type="predicted"/>
<dbReference type="SUPFAM" id="SSF81901">
    <property type="entry name" value="HCP-like"/>
    <property type="match status" value="1"/>
</dbReference>
<dbReference type="RefSeq" id="WP_142533088.1">
    <property type="nucleotide sequence ID" value="NZ_FXTB01000003.1"/>
</dbReference>